<evidence type="ECO:0000313" key="8">
    <source>
        <dbReference type="Proteomes" id="UP000825729"/>
    </source>
</evidence>
<dbReference type="Gene3D" id="1.50.10.130">
    <property type="entry name" value="Terpene synthase, N-terminal domain"/>
    <property type="match status" value="1"/>
</dbReference>
<dbReference type="InterPro" id="IPR008930">
    <property type="entry name" value="Terpenoid_cyclase/PrenylTrfase"/>
</dbReference>
<dbReference type="CDD" id="cd00684">
    <property type="entry name" value="Terpene_cyclase_plant_C1"/>
    <property type="match status" value="1"/>
</dbReference>
<dbReference type="AlphaFoldDB" id="A0AAV7EZF7"/>
<dbReference type="InterPro" id="IPR050148">
    <property type="entry name" value="Terpene_synthase-like"/>
</dbReference>
<comment type="caution">
    <text evidence="7">The sequence shown here is derived from an EMBL/GenBank/DDBJ whole genome shotgun (WGS) entry which is preliminary data.</text>
</comment>
<name>A0AAV7EZF7_ARIFI</name>
<dbReference type="GO" id="GO:0016102">
    <property type="term" value="P:diterpenoid biosynthetic process"/>
    <property type="evidence" value="ECO:0007669"/>
    <property type="project" value="InterPro"/>
</dbReference>
<organism evidence="7 8">
    <name type="scientific">Aristolochia fimbriata</name>
    <name type="common">White veined hardy Dutchman's pipe vine</name>
    <dbReference type="NCBI Taxonomy" id="158543"/>
    <lineage>
        <taxon>Eukaryota</taxon>
        <taxon>Viridiplantae</taxon>
        <taxon>Streptophyta</taxon>
        <taxon>Embryophyta</taxon>
        <taxon>Tracheophyta</taxon>
        <taxon>Spermatophyta</taxon>
        <taxon>Magnoliopsida</taxon>
        <taxon>Magnoliidae</taxon>
        <taxon>Piperales</taxon>
        <taxon>Aristolochiaceae</taxon>
        <taxon>Aristolochia</taxon>
    </lineage>
</organism>
<dbReference type="SUPFAM" id="SSF48576">
    <property type="entry name" value="Terpenoid synthases"/>
    <property type="match status" value="1"/>
</dbReference>
<dbReference type="PANTHER" id="PTHR31225">
    <property type="entry name" value="OS04G0344100 PROTEIN-RELATED"/>
    <property type="match status" value="1"/>
</dbReference>
<dbReference type="Gene3D" id="1.10.600.10">
    <property type="entry name" value="Farnesyl Diphosphate Synthase"/>
    <property type="match status" value="1"/>
</dbReference>
<dbReference type="InterPro" id="IPR034741">
    <property type="entry name" value="Terpene_cyclase-like_1_C"/>
</dbReference>
<dbReference type="InterPro" id="IPR001906">
    <property type="entry name" value="Terpene_synth_N"/>
</dbReference>
<dbReference type="Proteomes" id="UP000825729">
    <property type="component" value="Unassembled WGS sequence"/>
</dbReference>
<evidence type="ECO:0000256" key="2">
    <source>
        <dbReference type="ARBA" id="ARBA00022723"/>
    </source>
</evidence>
<proteinExistence type="predicted"/>
<dbReference type="InterPro" id="IPR008949">
    <property type="entry name" value="Isoprenoid_synthase_dom_sf"/>
</dbReference>
<dbReference type="SUPFAM" id="SSF48239">
    <property type="entry name" value="Terpenoid cyclases/Protein prenyltransferases"/>
    <property type="match status" value="1"/>
</dbReference>
<dbReference type="PANTHER" id="PTHR31225:SF93">
    <property type="entry name" value="ALPHA-HUMULENE_(-)-(E)-BETA-CARYOPHYLLENE SYNTHASE"/>
    <property type="match status" value="1"/>
</dbReference>
<comment type="pathway">
    <text evidence="1">Secondary metabolite biosynthesis; terpenoid biosynthesis.</text>
</comment>
<keyword evidence="8" id="KW-1185">Reference proteome</keyword>
<feature type="domain" description="Terpene synthase metal-binding" evidence="6">
    <location>
        <begin position="285"/>
        <end position="524"/>
    </location>
</feature>
<evidence type="ECO:0000256" key="3">
    <source>
        <dbReference type="ARBA" id="ARBA00022842"/>
    </source>
</evidence>
<dbReference type="InterPro" id="IPR044814">
    <property type="entry name" value="Terpene_cyclase_plant_C1"/>
</dbReference>
<sequence length="581" mass="66906">MALAVVALSPLYPVARSQATAGNVQVSRKRVEYHPTIWGDHFLSYSPGQTQKGDDEYWSRRVEVLKKETKRMLWDVRGSKQEEMHVVDDLQRLGIGYHFEEEMEEALFRMKETFNSDVAGDEDITSVALRFRLLRQAGHYVPATDVFSKFFKEGKMINKLEEDYFGRRLGRTDVRGLLNLYEAAFLSIPGEEILDEAITFTSKLLRSQLPNIQESDPLANRVRRALDLPFYKGMPRLESRNYIPFYEAVRKGRNVDLLLEFAKLDFNLLQSLHLRELSEITTWWKELGLAPKLHFARDRAVELYYWILTLYYEPKYSRSRTITTKLINLATVTDDIYDVYGTIEELQLLTDAIQRWELGAMEPLPECMKAYYRALLDTVNDIEDEISTQGHSYHIDYLKDAMKGFAKAYLQEAKWSESGYVPSVEEHMSASLITAGYPILPVASLLGMGDIVTREALDWILSRPDFMKASAVVARLLDDIASHKLEQERTHVASTVECYMKEHGVSEEEACEELRKMVANAWKKINLGLLRPTPFPFPILMGTLNLARTGELFYRNRDDYTNADGETKQNIISLFLNPIPV</sequence>
<dbReference type="SFLD" id="SFLDS00005">
    <property type="entry name" value="Isoprenoid_Synthase_Type_I"/>
    <property type="match status" value="1"/>
</dbReference>
<accession>A0AAV7EZF7</accession>
<dbReference type="FunFam" id="1.10.600.10:FF:000007">
    <property type="entry name" value="Isoprene synthase, chloroplastic"/>
    <property type="match status" value="1"/>
</dbReference>
<gene>
    <name evidence="7" type="ORF">H6P81_005946</name>
</gene>
<keyword evidence="4" id="KW-0456">Lyase</keyword>
<protein>
    <submittedName>
        <fullName evidence="7">Uncharacterized protein</fullName>
    </submittedName>
</protein>
<evidence type="ECO:0000259" key="5">
    <source>
        <dbReference type="Pfam" id="PF01397"/>
    </source>
</evidence>
<dbReference type="InterPro" id="IPR036965">
    <property type="entry name" value="Terpene_synth_N_sf"/>
</dbReference>
<dbReference type="Pfam" id="PF01397">
    <property type="entry name" value="Terpene_synth"/>
    <property type="match status" value="1"/>
</dbReference>
<dbReference type="GO" id="GO:0000287">
    <property type="term" value="F:magnesium ion binding"/>
    <property type="evidence" value="ECO:0007669"/>
    <property type="project" value="InterPro"/>
</dbReference>
<reference evidence="7 8" key="1">
    <citation type="submission" date="2021-07" db="EMBL/GenBank/DDBJ databases">
        <title>The Aristolochia fimbriata genome: insights into angiosperm evolution, floral development and chemical biosynthesis.</title>
        <authorList>
            <person name="Jiao Y."/>
        </authorList>
    </citation>
    <scope>NUCLEOTIDE SEQUENCE [LARGE SCALE GENOMIC DNA]</scope>
    <source>
        <strain evidence="7">IBCAS-2021</strain>
        <tissue evidence="7">Leaf</tissue>
    </source>
</reference>
<evidence type="ECO:0000259" key="6">
    <source>
        <dbReference type="Pfam" id="PF03936"/>
    </source>
</evidence>
<dbReference type="EMBL" id="JAINDJ010000003">
    <property type="protein sequence ID" value="KAG9453042.1"/>
    <property type="molecule type" value="Genomic_DNA"/>
</dbReference>
<dbReference type="SFLD" id="SFLDG01019">
    <property type="entry name" value="Terpene_Cyclase_Like_1_C_Termi"/>
    <property type="match status" value="1"/>
</dbReference>
<evidence type="ECO:0000313" key="7">
    <source>
        <dbReference type="EMBL" id="KAG9453042.1"/>
    </source>
</evidence>
<dbReference type="InterPro" id="IPR005630">
    <property type="entry name" value="Terpene_synthase_metal-bd"/>
</dbReference>
<dbReference type="GO" id="GO:0010333">
    <property type="term" value="F:terpene synthase activity"/>
    <property type="evidence" value="ECO:0007669"/>
    <property type="project" value="InterPro"/>
</dbReference>
<keyword evidence="2" id="KW-0479">Metal-binding</keyword>
<evidence type="ECO:0000256" key="1">
    <source>
        <dbReference type="ARBA" id="ARBA00004721"/>
    </source>
</evidence>
<dbReference type="Pfam" id="PF03936">
    <property type="entry name" value="Terpene_synth_C"/>
    <property type="match status" value="1"/>
</dbReference>
<feature type="domain" description="Terpene synthase N-terminal" evidence="5">
    <location>
        <begin position="37"/>
        <end position="226"/>
    </location>
</feature>
<evidence type="ECO:0000256" key="4">
    <source>
        <dbReference type="ARBA" id="ARBA00023239"/>
    </source>
</evidence>
<keyword evidence="3" id="KW-0460">Magnesium</keyword>